<organism evidence="1 2">
    <name type="scientific">Periplaneta americana</name>
    <name type="common">American cockroach</name>
    <name type="synonym">Blatta americana</name>
    <dbReference type="NCBI Taxonomy" id="6978"/>
    <lineage>
        <taxon>Eukaryota</taxon>
        <taxon>Metazoa</taxon>
        <taxon>Ecdysozoa</taxon>
        <taxon>Arthropoda</taxon>
        <taxon>Hexapoda</taxon>
        <taxon>Insecta</taxon>
        <taxon>Pterygota</taxon>
        <taxon>Neoptera</taxon>
        <taxon>Polyneoptera</taxon>
        <taxon>Dictyoptera</taxon>
        <taxon>Blattodea</taxon>
        <taxon>Blattoidea</taxon>
        <taxon>Blattidae</taxon>
        <taxon>Blattinae</taxon>
        <taxon>Periplaneta</taxon>
    </lineage>
</organism>
<gene>
    <name evidence="1" type="ORF">ANN_00162</name>
</gene>
<sequence>MACLCEGGNELTGSLKATSMELVTARFAIDYLTFALQLGKVSEKTQLCNQPKRESNLCPSATPNRQASALTDRATLMATLSMMCICEEYYSIESYPAFARIEFMENPGKNLNQIICPDRDSNPGHLVLRPDALTVTPQAYNDQPESQSEIVQYSTMAYNDQPESQSEIVQYSTMAYNDQPESQSEIVQYSTMAYNDQPESQSEIVQYSTMAYNDQPESQSEIVQYSTMAYNDQPESQSEIVQYSTMAYNDQQASQSEIFQYSTIAYLKIQNRPLLLIE</sequence>
<evidence type="ECO:0000313" key="2">
    <source>
        <dbReference type="Proteomes" id="UP001148838"/>
    </source>
</evidence>
<dbReference type="EMBL" id="JAJSOF020000003">
    <property type="protein sequence ID" value="KAJ4448771.1"/>
    <property type="molecule type" value="Genomic_DNA"/>
</dbReference>
<proteinExistence type="predicted"/>
<accession>A0ABQ8TSE7</accession>
<reference evidence="1 2" key="1">
    <citation type="journal article" date="2022" name="Allergy">
        <title>Genome assembly and annotation of Periplaneta americana reveal a comprehensive cockroach allergen profile.</title>
        <authorList>
            <person name="Wang L."/>
            <person name="Xiong Q."/>
            <person name="Saelim N."/>
            <person name="Wang L."/>
            <person name="Nong W."/>
            <person name="Wan A.T."/>
            <person name="Shi M."/>
            <person name="Liu X."/>
            <person name="Cao Q."/>
            <person name="Hui J.H.L."/>
            <person name="Sookrung N."/>
            <person name="Leung T.F."/>
            <person name="Tungtrongchitr A."/>
            <person name="Tsui S.K.W."/>
        </authorList>
    </citation>
    <scope>NUCLEOTIDE SEQUENCE [LARGE SCALE GENOMIC DNA]</scope>
    <source>
        <strain evidence="1">PWHHKU_190912</strain>
    </source>
</reference>
<keyword evidence="2" id="KW-1185">Reference proteome</keyword>
<evidence type="ECO:0000313" key="1">
    <source>
        <dbReference type="EMBL" id="KAJ4448771.1"/>
    </source>
</evidence>
<protein>
    <submittedName>
        <fullName evidence="1">Uncharacterized protein</fullName>
    </submittedName>
</protein>
<dbReference type="Proteomes" id="UP001148838">
    <property type="component" value="Unassembled WGS sequence"/>
</dbReference>
<comment type="caution">
    <text evidence="1">The sequence shown here is derived from an EMBL/GenBank/DDBJ whole genome shotgun (WGS) entry which is preliminary data.</text>
</comment>
<name>A0ABQ8TSE7_PERAM</name>